<protein>
    <recommendedName>
        <fullName evidence="2">ribonuclease H</fullName>
        <ecNumber evidence="2">3.1.26.4</ecNumber>
    </recommendedName>
</protein>
<evidence type="ECO:0000259" key="11">
    <source>
        <dbReference type="PROSITE" id="PS50878"/>
    </source>
</evidence>
<keyword evidence="5" id="KW-0548">Nucleotidyltransferase</keyword>
<dbReference type="Gene3D" id="3.10.10.10">
    <property type="entry name" value="HIV Type 1 Reverse Transcriptase, subunit A, domain 1"/>
    <property type="match status" value="1"/>
</dbReference>
<evidence type="ECO:0000256" key="5">
    <source>
        <dbReference type="ARBA" id="ARBA00022695"/>
    </source>
</evidence>
<evidence type="ECO:0000256" key="1">
    <source>
        <dbReference type="ARBA" id="ARBA00010879"/>
    </source>
</evidence>
<evidence type="ECO:0000256" key="3">
    <source>
        <dbReference type="ARBA" id="ARBA00022670"/>
    </source>
</evidence>
<dbReference type="InterPro" id="IPR036397">
    <property type="entry name" value="RNaseH_sf"/>
</dbReference>
<dbReference type="OMA" id="WEQHVRQ"/>
<dbReference type="Proteomes" id="UP000694546">
    <property type="component" value="Chromosome 4"/>
</dbReference>
<feature type="domain" description="Integrase catalytic" evidence="12">
    <location>
        <begin position="1"/>
        <end position="149"/>
    </location>
</feature>
<dbReference type="GeneTree" id="ENSGT01050000244855"/>
<keyword evidence="8" id="KW-0378">Hydrolase</keyword>
<dbReference type="SUPFAM" id="SSF53098">
    <property type="entry name" value="Ribonuclease H-like"/>
    <property type="match status" value="1"/>
</dbReference>
<evidence type="ECO:0000256" key="6">
    <source>
        <dbReference type="ARBA" id="ARBA00022722"/>
    </source>
</evidence>
<dbReference type="Ensembl" id="ENSGMOT00000072820.1">
    <property type="protein sequence ID" value="ENSGMOP00000065139.1"/>
    <property type="gene ID" value="ENSGMOG00000023822.1"/>
</dbReference>
<evidence type="ECO:0000313" key="13">
    <source>
        <dbReference type="Ensembl" id="ENSGMOP00000065139.1"/>
    </source>
</evidence>
<dbReference type="GO" id="GO:0003676">
    <property type="term" value="F:nucleic acid binding"/>
    <property type="evidence" value="ECO:0007669"/>
    <property type="project" value="InterPro"/>
</dbReference>
<dbReference type="PANTHER" id="PTHR37984">
    <property type="entry name" value="PROTEIN CBG26694"/>
    <property type="match status" value="1"/>
</dbReference>
<dbReference type="InterPro" id="IPR000477">
    <property type="entry name" value="RT_dom"/>
</dbReference>
<comment type="similarity">
    <text evidence="1">Belongs to the beta type-B retroviral polymerase family. HERV class-II K(HML-2) pol subfamily.</text>
</comment>
<dbReference type="EC" id="3.1.26.4" evidence="2"/>
<dbReference type="GO" id="GO:0003964">
    <property type="term" value="F:RNA-directed DNA polymerase activity"/>
    <property type="evidence" value="ECO:0007669"/>
    <property type="project" value="UniProtKB-KW"/>
</dbReference>
<keyword evidence="14" id="KW-1185">Reference proteome</keyword>
<dbReference type="InterPro" id="IPR043128">
    <property type="entry name" value="Rev_trsase/Diguanyl_cyclase"/>
</dbReference>
<dbReference type="PANTHER" id="PTHR37984:SF5">
    <property type="entry name" value="PROTEIN NYNRIN-LIKE"/>
    <property type="match status" value="1"/>
</dbReference>
<dbReference type="FunFam" id="3.10.10.10:FF:000007">
    <property type="entry name" value="Retrovirus-related Pol polyprotein from transposon 17.6-like Protein"/>
    <property type="match status" value="1"/>
</dbReference>
<feature type="domain" description="Reverse transcriptase" evidence="11">
    <location>
        <begin position="372"/>
        <end position="550"/>
    </location>
</feature>
<dbReference type="Gene3D" id="3.30.70.270">
    <property type="match status" value="2"/>
</dbReference>
<keyword evidence="10" id="KW-0511">Multifunctional enzyme</keyword>
<reference evidence="13" key="1">
    <citation type="submission" date="2025-08" db="UniProtKB">
        <authorList>
            <consortium name="Ensembl"/>
        </authorList>
    </citation>
    <scope>IDENTIFICATION</scope>
</reference>
<keyword evidence="7" id="KW-0255">Endonuclease</keyword>
<evidence type="ECO:0000256" key="4">
    <source>
        <dbReference type="ARBA" id="ARBA00022679"/>
    </source>
</evidence>
<evidence type="ECO:0000256" key="7">
    <source>
        <dbReference type="ARBA" id="ARBA00022759"/>
    </source>
</evidence>
<dbReference type="SUPFAM" id="SSF56672">
    <property type="entry name" value="DNA/RNA polymerases"/>
    <property type="match status" value="1"/>
</dbReference>
<dbReference type="Pfam" id="PF17919">
    <property type="entry name" value="RT_RNaseH_2"/>
    <property type="match status" value="1"/>
</dbReference>
<dbReference type="Pfam" id="PF00078">
    <property type="entry name" value="RVT_1"/>
    <property type="match status" value="1"/>
</dbReference>
<dbReference type="Pfam" id="PF00665">
    <property type="entry name" value="rve"/>
    <property type="match status" value="1"/>
</dbReference>
<reference evidence="13" key="2">
    <citation type="submission" date="2025-09" db="UniProtKB">
        <authorList>
            <consortium name="Ensembl"/>
        </authorList>
    </citation>
    <scope>IDENTIFICATION</scope>
</reference>
<dbReference type="InterPro" id="IPR012337">
    <property type="entry name" value="RNaseH-like_sf"/>
</dbReference>
<dbReference type="GO" id="GO:0015074">
    <property type="term" value="P:DNA integration"/>
    <property type="evidence" value="ECO:0007669"/>
    <property type="project" value="InterPro"/>
</dbReference>
<keyword evidence="9" id="KW-0695">RNA-directed DNA polymerase</keyword>
<dbReference type="InterPro" id="IPR041577">
    <property type="entry name" value="RT_RNaseH_2"/>
</dbReference>
<name>A0A8C5CRY8_GADMO</name>
<dbReference type="InterPro" id="IPR043502">
    <property type="entry name" value="DNA/RNA_pol_sf"/>
</dbReference>
<dbReference type="Gene3D" id="3.30.420.10">
    <property type="entry name" value="Ribonuclease H-like superfamily/Ribonuclease H"/>
    <property type="match status" value="1"/>
</dbReference>
<dbReference type="GO" id="GO:0008233">
    <property type="term" value="F:peptidase activity"/>
    <property type="evidence" value="ECO:0007669"/>
    <property type="project" value="UniProtKB-KW"/>
</dbReference>
<evidence type="ECO:0000256" key="8">
    <source>
        <dbReference type="ARBA" id="ARBA00022801"/>
    </source>
</evidence>
<evidence type="ECO:0000256" key="10">
    <source>
        <dbReference type="ARBA" id="ARBA00023268"/>
    </source>
</evidence>
<dbReference type="AlphaFoldDB" id="A0A8C5CRY8"/>
<dbReference type="InterPro" id="IPR001584">
    <property type="entry name" value="Integrase_cat-core"/>
</dbReference>
<evidence type="ECO:0000256" key="9">
    <source>
        <dbReference type="ARBA" id="ARBA00022918"/>
    </source>
</evidence>
<accession>A0A8C5CRY8</accession>
<dbReference type="InterPro" id="IPR054465">
    <property type="entry name" value="Integrase_p58-like_C"/>
</dbReference>
<evidence type="ECO:0000313" key="14">
    <source>
        <dbReference type="Proteomes" id="UP000694546"/>
    </source>
</evidence>
<dbReference type="GO" id="GO:0006508">
    <property type="term" value="P:proteolysis"/>
    <property type="evidence" value="ECO:0007669"/>
    <property type="project" value="UniProtKB-KW"/>
</dbReference>
<keyword evidence="6" id="KW-0540">Nuclease</keyword>
<dbReference type="FunFam" id="3.30.70.270:FF:000020">
    <property type="entry name" value="Transposon Tf2-6 polyprotein-like Protein"/>
    <property type="match status" value="1"/>
</dbReference>
<dbReference type="InterPro" id="IPR050951">
    <property type="entry name" value="Retrovirus_Pol_polyprotein"/>
</dbReference>
<keyword evidence="4" id="KW-0808">Transferase</keyword>
<evidence type="ECO:0000256" key="2">
    <source>
        <dbReference type="ARBA" id="ARBA00012180"/>
    </source>
</evidence>
<dbReference type="FunFam" id="3.30.420.10:FF:000032">
    <property type="entry name" value="Retrovirus-related Pol polyprotein from transposon 297-like Protein"/>
    <property type="match status" value="1"/>
</dbReference>
<dbReference type="Pfam" id="PF22938">
    <property type="entry name" value="Integrase_p58_C"/>
    <property type="match status" value="1"/>
</dbReference>
<proteinExistence type="inferred from homology"/>
<dbReference type="CDD" id="cd01647">
    <property type="entry name" value="RT_LTR"/>
    <property type="match status" value="1"/>
</dbReference>
<evidence type="ECO:0000259" key="12">
    <source>
        <dbReference type="PROSITE" id="PS50994"/>
    </source>
</evidence>
<dbReference type="PROSITE" id="PS50994">
    <property type="entry name" value="INTEGRASE"/>
    <property type="match status" value="1"/>
</dbReference>
<organism evidence="13 14">
    <name type="scientific">Gadus morhua</name>
    <name type="common">Atlantic cod</name>
    <dbReference type="NCBI Taxonomy" id="8049"/>
    <lineage>
        <taxon>Eukaryota</taxon>
        <taxon>Metazoa</taxon>
        <taxon>Chordata</taxon>
        <taxon>Craniata</taxon>
        <taxon>Vertebrata</taxon>
        <taxon>Euteleostomi</taxon>
        <taxon>Actinopterygii</taxon>
        <taxon>Neopterygii</taxon>
        <taxon>Teleostei</taxon>
        <taxon>Neoteleostei</taxon>
        <taxon>Acanthomorphata</taxon>
        <taxon>Zeiogadaria</taxon>
        <taxon>Gadariae</taxon>
        <taxon>Gadiformes</taxon>
        <taxon>Gadoidei</taxon>
        <taxon>Gadidae</taxon>
        <taxon>Gadus</taxon>
    </lineage>
</organism>
<sequence length="690" mass="77774">MDITGPLERSSQGYRFVLVLIDSATRYPEAIPLRNISAKSVAQALFHVISRVGIPKEILTDQGTNFMSRTMKEIYGLLKVKAIRTSVYHPATDGLCERFNRTLKSMIRKFVLEDARNWHQWLDPLLFAVREVPQASTGFSPFELLYGRRPRGVLDLIKETWEEGSSDSKNEIQYVMDLRAKLHSLGVMSREHLHQAQENQKRLYDRGTRLRDLTTGDKVLVLLPTSSTKLLAKWQGPFVVERWVGDVDYEVARTDRGESKQVYHINLLKRWNDAVPVAFASTLPEKEEFGPDVPSLGPTPPVGQGESLLESQARDVAGLQLRFADVFSPLPGRTPLITHNIETQPGLTVRTRPYRLPVHKQDVVRRELATMLELGVVEESHSDWCSPVVLVGKPEGSVRFCVDYRRVNAVSKFDAYPMPRIDELVDRLGMAKYYTTLDCTKGYWQIPLSPAAREKTAFSTPHGLYQFKVLPFGLFGAPATFQRLMDRVLRPHAAYAAAYIDDIVIYSGTWEQHVRQVAAVLQSLRRAGLTANPKKCVIGRREIQYLGFNLGRGKVRPQAGKTAAVAASPRPRTKKEVRRFLGLAGYYRQFVPNFSDLASPLTDLTRKRAPDTVQWSEPCQVSFEAIKTALCGKSVLCAPNFDLPFSLETDASDRGLGAVLTQQVEGVDRPVLYLSRKLSDREGRYSTVEK</sequence>
<dbReference type="PROSITE" id="PS50878">
    <property type="entry name" value="RT_POL"/>
    <property type="match status" value="1"/>
</dbReference>
<keyword evidence="3" id="KW-0645">Protease</keyword>
<dbReference type="GO" id="GO:0004523">
    <property type="term" value="F:RNA-DNA hybrid ribonuclease activity"/>
    <property type="evidence" value="ECO:0007669"/>
    <property type="project" value="UniProtKB-EC"/>
</dbReference>